<dbReference type="SUPFAM" id="SSF54427">
    <property type="entry name" value="NTF2-like"/>
    <property type="match status" value="1"/>
</dbReference>
<accession>A0A0A7KDD0</accession>
<dbReference type="AlphaFoldDB" id="A0A0A7KDD0"/>
<dbReference type="EMBL" id="CP010028">
    <property type="protein sequence ID" value="AIZ44177.1"/>
    <property type="molecule type" value="Genomic_DNA"/>
</dbReference>
<dbReference type="Gene3D" id="3.10.450.50">
    <property type="match status" value="1"/>
</dbReference>
<dbReference type="Pfam" id="PF12680">
    <property type="entry name" value="SnoaL_2"/>
    <property type="match status" value="1"/>
</dbReference>
<evidence type="ECO:0000313" key="4">
    <source>
        <dbReference type="Proteomes" id="UP000030634"/>
    </source>
</evidence>
<proteinExistence type="predicted"/>
<feature type="compositionally biased region" description="Polar residues" evidence="1">
    <location>
        <begin position="1"/>
        <end position="15"/>
    </location>
</feature>
<feature type="domain" description="SnoaL-like" evidence="2">
    <location>
        <begin position="13"/>
        <end position="106"/>
    </location>
</feature>
<evidence type="ECO:0000313" key="3">
    <source>
        <dbReference type="EMBL" id="AIZ44177.1"/>
    </source>
</evidence>
<feature type="region of interest" description="Disordered" evidence="1">
    <location>
        <begin position="1"/>
        <end position="21"/>
    </location>
</feature>
<dbReference type="HOGENOM" id="CLU_119503_1_0_0"/>
<evidence type="ECO:0000259" key="2">
    <source>
        <dbReference type="Pfam" id="PF12680"/>
    </source>
</evidence>
<dbReference type="Proteomes" id="UP000030634">
    <property type="component" value="Chromosome"/>
</dbReference>
<dbReference type="RefSeq" id="WP_039681895.1">
    <property type="nucleotide sequence ID" value="NZ_CP010028.1"/>
</dbReference>
<dbReference type="GO" id="GO:0016787">
    <property type="term" value="F:hydrolase activity"/>
    <property type="evidence" value="ECO:0007669"/>
    <property type="project" value="UniProtKB-KW"/>
</dbReference>
<dbReference type="KEGG" id="dsw:QR90_02215"/>
<protein>
    <submittedName>
        <fullName evidence="3">Epoxide hydrolase</fullName>
    </submittedName>
</protein>
<evidence type="ECO:0000256" key="1">
    <source>
        <dbReference type="SAM" id="MobiDB-lite"/>
    </source>
</evidence>
<dbReference type="InterPro" id="IPR032710">
    <property type="entry name" value="NTF2-like_dom_sf"/>
</dbReference>
<sequence>MTTTEEFMSALQNAESSKDPSGLVALHAGDVTLSNLTSKTWKGTEGAQEFWERYLGDFETIHSEFTHHHESGGQGVMEWNAKGKLKNGDDIEYRGVSIIEIKDGKVGAFRTYYDSAAFVNPAQD</sequence>
<name>A0A0A7KDD0_9DEIO</name>
<gene>
    <name evidence="3" type="ORF">QR90_02215</name>
</gene>
<dbReference type="InterPro" id="IPR037401">
    <property type="entry name" value="SnoaL-like"/>
</dbReference>
<keyword evidence="3" id="KW-0378">Hydrolase</keyword>
<reference evidence="4" key="1">
    <citation type="submission" date="2014-11" db="EMBL/GenBank/DDBJ databases">
        <title>Hymenobacter sp. DG25B genome submission.</title>
        <authorList>
            <person name="Jung H.-Y."/>
            <person name="Kim M.K."/>
            <person name="Srinivasan S."/>
            <person name="Lim S."/>
        </authorList>
    </citation>
    <scope>NUCLEOTIDE SEQUENCE [LARGE SCALE GENOMIC DNA]</scope>
    <source>
        <strain evidence="4">DY59</strain>
    </source>
</reference>
<dbReference type="STRING" id="1182571.QR90_02215"/>
<organism evidence="3 4">
    <name type="scientific">Deinococcus radiopugnans</name>
    <dbReference type="NCBI Taxonomy" id="57497"/>
    <lineage>
        <taxon>Bacteria</taxon>
        <taxon>Thermotogati</taxon>
        <taxon>Deinococcota</taxon>
        <taxon>Deinococci</taxon>
        <taxon>Deinococcales</taxon>
        <taxon>Deinococcaceae</taxon>
        <taxon>Deinococcus</taxon>
    </lineage>
</organism>